<dbReference type="PANTHER" id="PTHR46599">
    <property type="entry name" value="PIGGYBAC TRANSPOSABLE ELEMENT-DERIVED PROTEIN 4"/>
    <property type="match status" value="1"/>
</dbReference>
<gene>
    <name evidence="4" type="primary">LOC129604634</name>
</gene>
<dbReference type="InterPro" id="IPR029526">
    <property type="entry name" value="PGBD"/>
</dbReference>
<feature type="compositionally biased region" description="Basic and acidic residues" evidence="1">
    <location>
        <begin position="372"/>
        <end position="381"/>
    </location>
</feature>
<feature type="region of interest" description="Disordered" evidence="1">
    <location>
        <begin position="514"/>
        <end position="573"/>
    </location>
</feature>
<organism evidence="3 4">
    <name type="scientific">Betta splendens</name>
    <name type="common">Siamese fighting fish</name>
    <dbReference type="NCBI Taxonomy" id="158456"/>
    <lineage>
        <taxon>Eukaryota</taxon>
        <taxon>Metazoa</taxon>
        <taxon>Chordata</taxon>
        <taxon>Craniata</taxon>
        <taxon>Vertebrata</taxon>
        <taxon>Euteleostomi</taxon>
        <taxon>Actinopterygii</taxon>
        <taxon>Neopterygii</taxon>
        <taxon>Teleostei</taxon>
        <taxon>Neoteleostei</taxon>
        <taxon>Acanthomorphata</taxon>
        <taxon>Anabantaria</taxon>
        <taxon>Anabantiformes</taxon>
        <taxon>Anabantoidei</taxon>
        <taxon>Osphronemidae</taxon>
        <taxon>Betta</taxon>
    </lineage>
</organism>
<accession>A0A9W2Y150</accession>
<dbReference type="PANTHER" id="PTHR46599:SF6">
    <property type="entry name" value="DUAL SPECIFICITY PHOSPHATASE 26"/>
    <property type="match status" value="1"/>
</dbReference>
<dbReference type="GeneID" id="129604634"/>
<dbReference type="RefSeq" id="XP_055367916.1">
    <property type="nucleotide sequence ID" value="XM_055511941.1"/>
</dbReference>
<evidence type="ECO:0000313" key="4">
    <source>
        <dbReference type="RefSeq" id="XP_055367916.1"/>
    </source>
</evidence>
<feature type="compositionally biased region" description="Acidic residues" evidence="1">
    <location>
        <begin position="72"/>
        <end position="107"/>
    </location>
</feature>
<dbReference type="Proteomes" id="UP000515150">
    <property type="component" value="Chromosome 9"/>
</dbReference>
<feature type="compositionally biased region" description="Gly residues" evidence="1">
    <location>
        <begin position="362"/>
        <end position="371"/>
    </location>
</feature>
<keyword evidence="3" id="KW-1185">Reference proteome</keyword>
<dbReference type="KEGG" id="bspl:129604634"/>
<feature type="domain" description="PiggyBac transposable element-derived protein" evidence="2">
    <location>
        <begin position="183"/>
        <end position="484"/>
    </location>
</feature>
<sequence length="573" mass="63505">MAAARFTAAQVLEQIFLSQSNDDSEPEEESEEDVSSEEEKEKGEAEEADTAGPETDEGQKDSEGCDLRLDTSDEEVDDEEYNDDDDEEVDDEEYNDDDDDEDDDEIIENVQRLEQIELEDEDEEEEKEEEEEDKTFISKDGKIKWSSAAFRNGEEARNVPLSPLSAQGPTEYAAAQAVDFESTFRMFVTPAVERIVLENTNLEGSRKLGSAWKGMDEVDLRAYLGLLILSGVYRSRGEAVASLWDAESGRAIFRATMSLKLFHAYSKLLRFDDRQTRPARRATDKLAAVREVWDAWVERLPSLYDPGPNVTVDEQLVPFRGRCSFRQYMPSKPAKYGLKFWVACDAKSSYAWKMQLYTGKPGGGGGGGGGGGEKRASEKKQGQRVMLDVTEGLAGPRNVTCDNFFTSYELGQRLLRRELTMLGTVRKNKPELPPALLSVKGRSAFSSAFAFTPSTVLVSYVPKKNKNVILMSTLHSAATAADDSWVAVPRLQKSRQSDDRGRVASAQRSLAVRDLQEGVAPSQSALRRGRPVQSRRTPRPVQAAEPPEAPSTPGTDGPAPAQQLHRSCGPART</sequence>
<proteinExistence type="predicted"/>
<evidence type="ECO:0000259" key="2">
    <source>
        <dbReference type="Pfam" id="PF13843"/>
    </source>
</evidence>
<dbReference type="Pfam" id="PF13843">
    <property type="entry name" value="DDE_Tnp_1_7"/>
    <property type="match status" value="1"/>
</dbReference>
<evidence type="ECO:0000256" key="1">
    <source>
        <dbReference type="SAM" id="MobiDB-lite"/>
    </source>
</evidence>
<dbReference type="OrthoDB" id="10030973at2759"/>
<reference evidence="4" key="1">
    <citation type="submission" date="2025-08" db="UniProtKB">
        <authorList>
            <consortium name="RefSeq"/>
        </authorList>
    </citation>
    <scope>IDENTIFICATION</scope>
</reference>
<feature type="compositionally biased region" description="Acidic residues" evidence="1">
    <location>
        <begin position="22"/>
        <end position="36"/>
    </location>
</feature>
<evidence type="ECO:0000313" key="3">
    <source>
        <dbReference type="Proteomes" id="UP000515150"/>
    </source>
</evidence>
<feature type="region of interest" description="Disordered" evidence="1">
    <location>
        <begin position="16"/>
        <end position="137"/>
    </location>
</feature>
<feature type="region of interest" description="Disordered" evidence="1">
    <location>
        <begin position="362"/>
        <end position="381"/>
    </location>
</feature>
<feature type="compositionally biased region" description="Basic and acidic residues" evidence="1">
    <location>
        <begin position="57"/>
        <end position="71"/>
    </location>
</feature>
<name>A0A9W2Y150_BETSP</name>
<dbReference type="AlphaFoldDB" id="A0A9W2Y150"/>
<feature type="compositionally biased region" description="Acidic residues" evidence="1">
    <location>
        <begin position="116"/>
        <end position="133"/>
    </location>
</feature>
<protein>
    <submittedName>
        <fullName evidence="4">PiggyBac transposable element-derived protein 4-like</fullName>
    </submittedName>
</protein>